<evidence type="ECO:0000313" key="1">
    <source>
        <dbReference type="EMBL" id="KAL2040323.1"/>
    </source>
</evidence>
<keyword evidence="2" id="KW-1185">Reference proteome</keyword>
<proteinExistence type="predicted"/>
<name>A0ABR4A5I3_9LECA</name>
<dbReference type="EMBL" id="JBEFKJ010000021">
    <property type="protein sequence ID" value="KAL2040323.1"/>
    <property type="molecule type" value="Genomic_DNA"/>
</dbReference>
<protein>
    <submittedName>
        <fullName evidence="1">Uncharacterized protein</fullName>
    </submittedName>
</protein>
<comment type="caution">
    <text evidence="1">The sequence shown here is derived from an EMBL/GenBank/DDBJ whole genome shotgun (WGS) entry which is preliminary data.</text>
</comment>
<organism evidence="1 2">
    <name type="scientific">Stereocaulon virgatum</name>
    <dbReference type="NCBI Taxonomy" id="373712"/>
    <lineage>
        <taxon>Eukaryota</taxon>
        <taxon>Fungi</taxon>
        <taxon>Dikarya</taxon>
        <taxon>Ascomycota</taxon>
        <taxon>Pezizomycotina</taxon>
        <taxon>Lecanoromycetes</taxon>
        <taxon>OSLEUM clade</taxon>
        <taxon>Lecanoromycetidae</taxon>
        <taxon>Lecanorales</taxon>
        <taxon>Lecanorineae</taxon>
        <taxon>Stereocaulaceae</taxon>
        <taxon>Stereocaulon</taxon>
    </lineage>
</organism>
<sequence length="116" mass="13137">MVVVPANSISGLLGSSKRLGMSLVRIRDVGVRAMRPRSPCGCFDKVEELLLGNRSDQDISSNYELILDSEAKVRHRVLFARGGNETQGEHLKKVYTKLSTRPHIQSFLICWIRRDR</sequence>
<gene>
    <name evidence="1" type="ORF">N7G274_006766</name>
</gene>
<reference evidence="1 2" key="1">
    <citation type="submission" date="2024-09" db="EMBL/GenBank/DDBJ databases">
        <title>Rethinking Asexuality: The Enigmatic Case of Functional Sexual Genes in Lepraria (Stereocaulaceae).</title>
        <authorList>
            <person name="Doellman M."/>
            <person name="Sun Y."/>
            <person name="Barcenas-Pena A."/>
            <person name="Lumbsch H.T."/>
            <person name="Grewe F."/>
        </authorList>
    </citation>
    <scope>NUCLEOTIDE SEQUENCE [LARGE SCALE GENOMIC DNA]</scope>
    <source>
        <strain evidence="1 2">Mercado 3170</strain>
    </source>
</reference>
<accession>A0ABR4A5I3</accession>
<dbReference type="Proteomes" id="UP001590950">
    <property type="component" value="Unassembled WGS sequence"/>
</dbReference>
<evidence type="ECO:0000313" key="2">
    <source>
        <dbReference type="Proteomes" id="UP001590950"/>
    </source>
</evidence>